<name>A0A4V2JY50_9MICR</name>
<dbReference type="Proteomes" id="UP000292282">
    <property type="component" value="Unassembled WGS sequence"/>
</dbReference>
<evidence type="ECO:0000256" key="1">
    <source>
        <dbReference type="SAM" id="Phobius"/>
    </source>
</evidence>
<evidence type="ECO:0000313" key="3">
    <source>
        <dbReference type="Proteomes" id="UP000292282"/>
    </source>
</evidence>
<dbReference type="EMBL" id="PITK01000206">
    <property type="protein sequence ID" value="TBU19516.1"/>
    <property type="molecule type" value="Genomic_DNA"/>
</dbReference>
<gene>
    <name evidence="2" type="ORF">CWI38_0206p0030</name>
</gene>
<reference evidence="2 3" key="1">
    <citation type="submission" date="2017-12" db="EMBL/GenBank/DDBJ databases">
        <authorList>
            <person name="Pombert J.-F."/>
            <person name="Haag K.L."/>
            <person name="Ebert D."/>
        </authorList>
    </citation>
    <scope>NUCLEOTIDE SEQUENCE [LARGE SCALE GENOMIC DNA]</scope>
    <source>
        <strain evidence="2">IL-G-3</strain>
    </source>
</reference>
<dbReference type="AlphaFoldDB" id="A0A4V2JY50"/>
<sequence length="286" mass="33988">MKRFIEVIDSKNNSKYKNNLCNKFKSLSMRLSEFQDLLLPIIFILLVRSTHNRLLNIFKFMFLLHSGYKIYRKSCEKNGKKYIKDNNNLEKMFLIVCSTILCYHITKNMFTMFKMKEYLNIYTKALIYKDANRLNYSFIMKFILIFGFGLYSVLSPIIEFIQKPEYTFENIRLNFFNGKLFIHEKDKKLRKYDLLENKTVLCQNKTRYISKSINQSIVLKKINQISKRTGKESKLEPTPLLKQASNKEDDFKHLKQKIIPLILVGVTTLGEPTIKIKEIRIQNRNA</sequence>
<keyword evidence="1" id="KW-0812">Transmembrane</keyword>
<keyword evidence="3" id="KW-1185">Reference proteome</keyword>
<comment type="caution">
    <text evidence="2">The sequence shown here is derived from an EMBL/GenBank/DDBJ whole genome shotgun (WGS) entry which is preliminary data.</text>
</comment>
<evidence type="ECO:0000313" key="2">
    <source>
        <dbReference type="EMBL" id="TBU19516.1"/>
    </source>
</evidence>
<keyword evidence="1" id="KW-1133">Transmembrane helix</keyword>
<proteinExistence type="predicted"/>
<dbReference type="VEuPathDB" id="MicrosporidiaDB:CWI38_0206p0030"/>
<feature type="transmembrane region" description="Helical" evidence="1">
    <location>
        <begin position="133"/>
        <end position="154"/>
    </location>
</feature>
<protein>
    <submittedName>
        <fullName evidence="2">Uncharacterized protein</fullName>
    </submittedName>
</protein>
<keyword evidence="1" id="KW-0472">Membrane</keyword>
<accession>A0A4V2JY50</accession>
<organism evidence="2 3">
    <name type="scientific">Hamiltosporidium tvaerminnensis</name>
    <dbReference type="NCBI Taxonomy" id="1176355"/>
    <lineage>
        <taxon>Eukaryota</taxon>
        <taxon>Fungi</taxon>
        <taxon>Fungi incertae sedis</taxon>
        <taxon>Microsporidia</taxon>
        <taxon>Dubosqiidae</taxon>
        <taxon>Hamiltosporidium</taxon>
    </lineage>
</organism>